<dbReference type="Pfam" id="PF00069">
    <property type="entry name" value="Pkinase"/>
    <property type="match status" value="1"/>
</dbReference>
<keyword evidence="8" id="KW-1185">Reference proteome</keyword>
<keyword evidence="5" id="KW-0067">ATP-binding</keyword>
<dbReference type="GO" id="GO:0005634">
    <property type="term" value="C:nucleus"/>
    <property type="evidence" value="ECO:0007669"/>
    <property type="project" value="TreeGrafter"/>
</dbReference>
<dbReference type="GO" id="GO:0043484">
    <property type="term" value="P:regulation of RNA splicing"/>
    <property type="evidence" value="ECO:0007669"/>
    <property type="project" value="TreeGrafter"/>
</dbReference>
<comment type="caution">
    <text evidence="7">The sequence shown here is derived from an EMBL/GenBank/DDBJ whole genome shotgun (WGS) entry which is preliminary data.</text>
</comment>
<evidence type="ECO:0000313" key="7">
    <source>
        <dbReference type="EMBL" id="KAK7064513.1"/>
    </source>
</evidence>
<dbReference type="Gene3D" id="3.30.200.20">
    <property type="entry name" value="Phosphorylase Kinase, domain 1"/>
    <property type="match status" value="1"/>
</dbReference>
<keyword evidence="1" id="KW-0723">Serine/threonine-protein kinase</keyword>
<dbReference type="GO" id="GO:0004674">
    <property type="term" value="F:protein serine/threonine kinase activity"/>
    <property type="evidence" value="ECO:0007669"/>
    <property type="project" value="UniProtKB-KW"/>
</dbReference>
<dbReference type="Proteomes" id="UP001362999">
    <property type="component" value="Unassembled WGS sequence"/>
</dbReference>
<keyword evidence="4 7" id="KW-0418">Kinase</keyword>
<dbReference type="InterPro" id="IPR011009">
    <property type="entry name" value="Kinase-like_dom_sf"/>
</dbReference>
<accession>A0AAW0EIW6</accession>
<evidence type="ECO:0000256" key="1">
    <source>
        <dbReference type="ARBA" id="ARBA00022527"/>
    </source>
</evidence>
<dbReference type="SMART" id="SM00220">
    <property type="entry name" value="S_TKc"/>
    <property type="match status" value="1"/>
</dbReference>
<sequence length="367" mass="41179">MKFISRILHCVKNYRGSISVPTASHLAIRPGQILNSRYRIVKQLGSGQHSTVWLAQSDGGLKALKILTDEVTAFQGNEAFELEVLKSVASAQSGFSKKRLLQLEDYFNIHDNHADYLCLVTAPLGPSLLQVCSKFESKRLPPQLVKRVTRQLLEALHVLHDQCQTVHTDIKPDNIMLNTAPLSETEEINLDIIHKSNFVLADLGTAIPPSGPHSRLIQPEALRAPEVITGCLWDVKADIWNLGCIVFELLIGQHLFKPKAGATWSAEQYHLARIFGTAYTKPLPLNVMDCFRRGQHFEKYFDDRGLRISAEAETVDMILQVYNLYTPELGAILTAMLQILPDARPSAKDLLAFDWLREEVHTDAREA</sequence>
<evidence type="ECO:0000256" key="3">
    <source>
        <dbReference type="ARBA" id="ARBA00022741"/>
    </source>
</evidence>
<proteinExistence type="predicted"/>
<evidence type="ECO:0000313" key="8">
    <source>
        <dbReference type="Proteomes" id="UP001362999"/>
    </source>
</evidence>
<evidence type="ECO:0000256" key="2">
    <source>
        <dbReference type="ARBA" id="ARBA00022679"/>
    </source>
</evidence>
<dbReference type="PANTHER" id="PTHR45646:SF11">
    <property type="entry name" value="SERINE_THREONINE-PROTEIN KINASE DOA"/>
    <property type="match status" value="1"/>
</dbReference>
<keyword evidence="3" id="KW-0547">Nucleotide-binding</keyword>
<keyword evidence="2" id="KW-0808">Transferase</keyword>
<evidence type="ECO:0000256" key="5">
    <source>
        <dbReference type="ARBA" id="ARBA00022840"/>
    </source>
</evidence>
<protein>
    <submittedName>
        <fullName evidence="7">Kinase-like domain-containing protein</fullName>
    </submittedName>
</protein>
<dbReference type="Gene3D" id="1.10.510.10">
    <property type="entry name" value="Transferase(Phosphotransferase) domain 1"/>
    <property type="match status" value="1"/>
</dbReference>
<feature type="domain" description="Protein kinase" evidence="6">
    <location>
        <begin position="38"/>
        <end position="356"/>
    </location>
</feature>
<evidence type="ECO:0000259" key="6">
    <source>
        <dbReference type="PROSITE" id="PS50011"/>
    </source>
</evidence>
<dbReference type="SUPFAM" id="SSF56112">
    <property type="entry name" value="Protein kinase-like (PK-like)"/>
    <property type="match status" value="1"/>
</dbReference>
<name>A0AAW0EIW6_9AGAR</name>
<gene>
    <name evidence="7" type="ORF">R3P38DRAFT_2824978</name>
</gene>
<dbReference type="AlphaFoldDB" id="A0AAW0EIW6"/>
<dbReference type="InterPro" id="IPR051175">
    <property type="entry name" value="CLK_kinases"/>
</dbReference>
<dbReference type="PANTHER" id="PTHR45646">
    <property type="entry name" value="SERINE/THREONINE-PROTEIN KINASE DOA-RELATED"/>
    <property type="match status" value="1"/>
</dbReference>
<dbReference type="InterPro" id="IPR000719">
    <property type="entry name" value="Prot_kinase_dom"/>
</dbReference>
<reference evidence="7 8" key="1">
    <citation type="journal article" date="2024" name="J Genomics">
        <title>Draft genome sequencing and assembly of Favolaschia claudopus CIRM-BRFM 2984 isolated from oak limbs.</title>
        <authorList>
            <person name="Navarro D."/>
            <person name="Drula E."/>
            <person name="Chaduli D."/>
            <person name="Cazenave R."/>
            <person name="Ahrendt S."/>
            <person name="Wang J."/>
            <person name="Lipzen A."/>
            <person name="Daum C."/>
            <person name="Barry K."/>
            <person name="Grigoriev I.V."/>
            <person name="Favel A."/>
            <person name="Rosso M.N."/>
            <person name="Martin F."/>
        </authorList>
    </citation>
    <scope>NUCLEOTIDE SEQUENCE [LARGE SCALE GENOMIC DNA]</scope>
    <source>
        <strain evidence="7 8">CIRM-BRFM 2984</strain>
    </source>
</reference>
<dbReference type="EMBL" id="JAWWNJ010000001">
    <property type="protein sequence ID" value="KAK7064513.1"/>
    <property type="molecule type" value="Genomic_DNA"/>
</dbReference>
<dbReference type="GO" id="GO:0005524">
    <property type="term" value="F:ATP binding"/>
    <property type="evidence" value="ECO:0007669"/>
    <property type="project" value="UniProtKB-KW"/>
</dbReference>
<evidence type="ECO:0000256" key="4">
    <source>
        <dbReference type="ARBA" id="ARBA00022777"/>
    </source>
</evidence>
<organism evidence="7 8">
    <name type="scientific">Favolaschia claudopus</name>
    <dbReference type="NCBI Taxonomy" id="2862362"/>
    <lineage>
        <taxon>Eukaryota</taxon>
        <taxon>Fungi</taxon>
        <taxon>Dikarya</taxon>
        <taxon>Basidiomycota</taxon>
        <taxon>Agaricomycotina</taxon>
        <taxon>Agaricomycetes</taxon>
        <taxon>Agaricomycetidae</taxon>
        <taxon>Agaricales</taxon>
        <taxon>Marasmiineae</taxon>
        <taxon>Mycenaceae</taxon>
        <taxon>Favolaschia</taxon>
    </lineage>
</organism>
<dbReference type="PROSITE" id="PS50011">
    <property type="entry name" value="PROTEIN_KINASE_DOM"/>
    <property type="match status" value="1"/>
</dbReference>